<protein>
    <submittedName>
        <fullName evidence="2">Uncharacterized protein</fullName>
    </submittedName>
</protein>
<feature type="compositionally biased region" description="Basic and acidic residues" evidence="1">
    <location>
        <begin position="31"/>
        <end position="43"/>
    </location>
</feature>
<comment type="caution">
    <text evidence="2">The sequence shown here is derived from an EMBL/GenBank/DDBJ whole genome shotgun (WGS) entry which is preliminary data.</text>
</comment>
<feature type="region of interest" description="Disordered" evidence="1">
    <location>
        <begin position="21"/>
        <end position="57"/>
    </location>
</feature>
<dbReference type="AlphaFoldDB" id="A0A4V3XGI9"/>
<dbReference type="Proteomes" id="UP000308730">
    <property type="component" value="Unassembled WGS sequence"/>
</dbReference>
<sequence>MTPGIPKHILAMYKAHLAAKNAAGSTTTANDHVDPESFDEHKTTVATGGDSLAPGNYDKEVDRHVKIISRPEKARTARPRGKRISAALVQDGTKDRP</sequence>
<reference evidence="2 3" key="1">
    <citation type="submission" date="2019-02" db="EMBL/GenBank/DDBJ databases">
        <title>Genome sequencing of the rare red list fungi Antrodiella citrinella (Flaviporus citrinellus).</title>
        <authorList>
            <person name="Buettner E."/>
            <person name="Kellner H."/>
        </authorList>
    </citation>
    <scope>NUCLEOTIDE SEQUENCE [LARGE SCALE GENOMIC DNA]</scope>
    <source>
        <strain evidence="2 3">DSM 108506</strain>
    </source>
</reference>
<evidence type="ECO:0000313" key="3">
    <source>
        <dbReference type="Proteomes" id="UP000308730"/>
    </source>
</evidence>
<feature type="non-terminal residue" evidence="2">
    <location>
        <position position="97"/>
    </location>
</feature>
<name>A0A4V3XGI9_9APHY</name>
<evidence type="ECO:0000256" key="1">
    <source>
        <dbReference type="SAM" id="MobiDB-lite"/>
    </source>
</evidence>
<feature type="region of interest" description="Disordered" evidence="1">
    <location>
        <begin position="71"/>
        <end position="97"/>
    </location>
</feature>
<keyword evidence="3" id="KW-1185">Reference proteome</keyword>
<organism evidence="2 3">
    <name type="scientific">Antrodiella citrinella</name>
    <dbReference type="NCBI Taxonomy" id="2447956"/>
    <lineage>
        <taxon>Eukaryota</taxon>
        <taxon>Fungi</taxon>
        <taxon>Dikarya</taxon>
        <taxon>Basidiomycota</taxon>
        <taxon>Agaricomycotina</taxon>
        <taxon>Agaricomycetes</taxon>
        <taxon>Polyporales</taxon>
        <taxon>Steccherinaceae</taxon>
        <taxon>Antrodiella</taxon>
    </lineage>
</organism>
<evidence type="ECO:0000313" key="2">
    <source>
        <dbReference type="EMBL" id="THH21603.1"/>
    </source>
</evidence>
<proteinExistence type="predicted"/>
<gene>
    <name evidence="2" type="ORF">EUX98_g8338</name>
</gene>
<dbReference type="EMBL" id="SGPM01000440">
    <property type="protein sequence ID" value="THH21603.1"/>
    <property type="molecule type" value="Genomic_DNA"/>
</dbReference>
<accession>A0A4V3XGI9</accession>